<reference evidence="5 6" key="1">
    <citation type="submission" date="2022-05" db="EMBL/GenBank/DDBJ databases">
        <title>S8-45 Sphingomonas ultraviolaceadurans.</title>
        <authorList>
            <person name="Liu Y."/>
        </authorList>
    </citation>
    <scope>NUCLEOTIDE SEQUENCE [LARGE SCALE GENOMIC DNA]</scope>
    <source>
        <strain evidence="5 6">S8-45</strain>
    </source>
</reference>
<dbReference type="Gene3D" id="3.40.50.1820">
    <property type="entry name" value="alpha/beta hydrolase"/>
    <property type="match status" value="1"/>
</dbReference>
<dbReference type="Gene3D" id="2.120.10.30">
    <property type="entry name" value="TolB, C-terminal domain"/>
    <property type="match status" value="1"/>
</dbReference>
<proteinExistence type="predicted"/>
<sequence length="672" mass="71894">MRRLLLAATAAATFVTGAAVAQTNLPLIPRDVLFGNPEKANARISPDGKWLSWTAPVDGVMNIWVAPASNPAAAKAVTAEKTRPIRSYFWAPDSSSVLFVNDKGGDEDFLLYAASPTGGDAKLLTPFTKTTVQVMSISPTIRDRILIGLNNRDPKWHDVHSLDLKTGKTTPVLMNEGEFAGFVADANLNVRMASKPRKDGGTDFFRIENNKAAATPFASVGLEDAQTTSPAGFTADGKTLYWVDSRGRDTAALVAQDVASGKTRVVAQDARADIGGGIANPRTGELEGYSVNYLRNDWKPVGNAIAGDLAFLKTQLKGDFGISSRTTDDRLWVVGAADADRPSSTYLYDRQAKKLTKLFDSRPALAGLPLSPMQTLEIKSRDGLTLPSYLTLPPGSDSNGDGRPDKAVPMVLLVHGGPWGRDGYGFNGYHQWLANRGYAVMSVNFRASTGFGKKFLAAGNGTWGREMQNDLLDAVNWAVKNGITTDDKVAIMGGSYGGYATLAGMAFTPTEFACGVAIVAPSNLNTLLASIPAYWEAGRAQLYGRMADPNTEAGKAWLKERSPLFSADKIQRPLLIGQGANDPRVKQAEADQIVEAMRSRDIPVTYVLFPDEGHGFARPVNNIAFNAVTENFLSKCLGGRAEPIGDTLAMSTAKVPHGAEFAPGLKEAMGGK</sequence>
<dbReference type="Pfam" id="PF07676">
    <property type="entry name" value="PD40"/>
    <property type="match status" value="1"/>
</dbReference>
<keyword evidence="2" id="KW-0720">Serine protease</keyword>
<evidence type="ECO:0000313" key="6">
    <source>
        <dbReference type="Proteomes" id="UP000831921"/>
    </source>
</evidence>
<keyword evidence="2" id="KW-0645">Protease</keyword>
<feature type="chain" id="PRO_5046447155" evidence="3">
    <location>
        <begin position="22"/>
        <end position="672"/>
    </location>
</feature>
<dbReference type="Pfam" id="PF00326">
    <property type="entry name" value="Peptidase_S9"/>
    <property type="match status" value="1"/>
</dbReference>
<evidence type="ECO:0000256" key="3">
    <source>
        <dbReference type="SAM" id="SignalP"/>
    </source>
</evidence>
<dbReference type="InterPro" id="IPR011659">
    <property type="entry name" value="WD40"/>
</dbReference>
<evidence type="ECO:0000313" key="5">
    <source>
        <dbReference type="EMBL" id="UUR08869.1"/>
    </source>
</evidence>
<evidence type="ECO:0000256" key="1">
    <source>
        <dbReference type="ARBA" id="ARBA00022801"/>
    </source>
</evidence>
<accession>A0ABY5MZH1</accession>
<evidence type="ECO:0000256" key="2">
    <source>
        <dbReference type="ARBA" id="ARBA00022825"/>
    </source>
</evidence>
<keyword evidence="3" id="KW-0732">Signal</keyword>
<dbReference type="SUPFAM" id="SSF82171">
    <property type="entry name" value="DPP6 N-terminal domain-like"/>
    <property type="match status" value="1"/>
</dbReference>
<dbReference type="InterPro" id="IPR001375">
    <property type="entry name" value="Peptidase_S9_cat"/>
</dbReference>
<feature type="domain" description="Peptidase S9 prolyl oligopeptidase catalytic" evidence="4">
    <location>
        <begin position="427"/>
        <end position="639"/>
    </location>
</feature>
<dbReference type="Proteomes" id="UP000831921">
    <property type="component" value="Chromosome"/>
</dbReference>
<dbReference type="PANTHER" id="PTHR42776:SF27">
    <property type="entry name" value="DIPEPTIDYL PEPTIDASE FAMILY MEMBER 6"/>
    <property type="match status" value="1"/>
</dbReference>
<dbReference type="InterPro" id="IPR029058">
    <property type="entry name" value="AB_hydrolase_fold"/>
</dbReference>
<dbReference type="PANTHER" id="PTHR42776">
    <property type="entry name" value="SERINE PEPTIDASE S9 FAMILY MEMBER"/>
    <property type="match status" value="1"/>
</dbReference>
<evidence type="ECO:0000259" key="4">
    <source>
        <dbReference type="Pfam" id="PF00326"/>
    </source>
</evidence>
<gene>
    <name evidence="5" type="ORF">M1K48_04340</name>
</gene>
<keyword evidence="1" id="KW-0378">Hydrolase</keyword>
<dbReference type="InterPro" id="IPR011042">
    <property type="entry name" value="6-blade_b-propeller_TolB-like"/>
</dbReference>
<keyword evidence="6" id="KW-1185">Reference proteome</keyword>
<organism evidence="5 6">
    <name type="scientific">Sphingomonas glaciei</name>
    <dbReference type="NCBI Taxonomy" id="2938948"/>
    <lineage>
        <taxon>Bacteria</taxon>
        <taxon>Pseudomonadati</taxon>
        <taxon>Pseudomonadota</taxon>
        <taxon>Alphaproteobacteria</taxon>
        <taxon>Sphingomonadales</taxon>
        <taxon>Sphingomonadaceae</taxon>
        <taxon>Sphingomonas</taxon>
    </lineage>
</organism>
<name>A0ABY5MZH1_9SPHN</name>
<protein>
    <submittedName>
        <fullName evidence="5">S9 family peptidase</fullName>
    </submittedName>
</protein>
<feature type="signal peptide" evidence="3">
    <location>
        <begin position="1"/>
        <end position="21"/>
    </location>
</feature>
<dbReference type="SUPFAM" id="SSF53474">
    <property type="entry name" value="alpha/beta-Hydrolases"/>
    <property type="match status" value="1"/>
</dbReference>
<dbReference type="EMBL" id="CP097253">
    <property type="protein sequence ID" value="UUR08869.1"/>
    <property type="molecule type" value="Genomic_DNA"/>
</dbReference>